<proteinExistence type="predicted"/>
<keyword evidence="2" id="KW-1185">Reference proteome</keyword>
<organism evidence="1 2">
    <name type="scientific">Prevotella histicola F0411</name>
    <dbReference type="NCBI Taxonomy" id="857291"/>
    <lineage>
        <taxon>Bacteria</taxon>
        <taxon>Pseudomonadati</taxon>
        <taxon>Bacteroidota</taxon>
        <taxon>Bacteroidia</taxon>
        <taxon>Bacteroidales</taxon>
        <taxon>Prevotellaceae</taxon>
        <taxon>Prevotella</taxon>
    </lineage>
</organism>
<comment type="caution">
    <text evidence="1">The sequence shown here is derived from an EMBL/GenBank/DDBJ whole genome shotgun (WGS) entry which is preliminary data.</text>
</comment>
<protein>
    <submittedName>
        <fullName evidence="1">Uncharacterized protein</fullName>
    </submittedName>
</protein>
<dbReference type="EMBL" id="AFXP01000007">
    <property type="protein sequence ID" value="EHG16389.1"/>
    <property type="molecule type" value="Genomic_DNA"/>
</dbReference>
<dbReference type="STRING" id="857291.HMPREF9138_00964"/>
<evidence type="ECO:0000313" key="1">
    <source>
        <dbReference type="EMBL" id="EHG16389.1"/>
    </source>
</evidence>
<dbReference type="PATRIC" id="fig|857291.3.peg.948"/>
<reference evidence="1 2" key="1">
    <citation type="submission" date="2011-10" db="EMBL/GenBank/DDBJ databases">
        <title>The Genome Sequence of Prevotella histicola F0411.</title>
        <authorList>
            <consortium name="The Broad Institute Genome Sequencing Platform"/>
            <person name="Earl A."/>
            <person name="Ward D."/>
            <person name="Feldgarden M."/>
            <person name="Gevers D."/>
            <person name="Izard J."/>
            <person name="Ganesan A."/>
            <person name="Blanton J.M."/>
            <person name="Baranova O.V."/>
            <person name="Tanner A.C."/>
            <person name="Mathney J.M.J."/>
            <person name="Dewhirst F.E."/>
            <person name="Young S.K."/>
            <person name="Zeng Q."/>
            <person name="Gargeya S."/>
            <person name="Fitzgerald M."/>
            <person name="Haas B."/>
            <person name="Abouelleil A."/>
            <person name="Alvarado L."/>
            <person name="Arachchi H.M."/>
            <person name="Berlin A."/>
            <person name="Brown A."/>
            <person name="Chapman S.B."/>
            <person name="Chen Z."/>
            <person name="Dunbar C."/>
            <person name="Freedman E."/>
            <person name="Gearin G."/>
            <person name="Gellesch M."/>
            <person name="Goldberg J."/>
            <person name="Griggs A."/>
            <person name="Gujja S."/>
            <person name="Heiman D."/>
            <person name="Howarth C."/>
            <person name="Larson L."/>
            <person name="Lui A."/>
            <person name="MacDonald P.J.P."/>
            <person name="Montmayeur A."/>
            <person name="Murphy C."/>
            <person name="Neiman D."/>
            <person name="Pearson M."/>
            <person name="Priest M."/>
            <person name="Roberts A."/>
            <person name="Saif S."/>
            <person name="Shea T."/>
            <person name="Shenoy N."/>
            <person name="Sisk P."/>
            <person name="Stolte C."/>
            <person name="Sykes S."/>
            <person name="Wortman J."/>
            <person name="Nusbaum C."/>
            <person name="Birren B."/>
        </authorList>
    </citation>
    <scope>NUCLEOTIDE SEQUENCE [LARGE SCALE GENOMIC DNA]</scope>
    <source>
        <strain evidence="1 2">F0411</strain>
    </source>
</reference>
<name>G6AFT7_9BACT</name>
<gene>
    <name evidence="1" type="ORF">HMPREF9138_00964</name>
</gene>
<dbReference type="Proteomes" id="UP000004597">
    <property type="component" value="Unassembled WGS sequence"/>
</dbReference>
<accession>G6AFT7</accession>
<sequence length="48" mass="5867">MIKRAIDWAKHRYYKSVEHTYFLGIDFPNWVMKKNDYPANNMGVYILK</sequence>
<dbReference type="AlphaFoldDB" id="G6AFT7"/>
<evidence type="ECO:0000313" key="2">
    <source>
        <dbReference type="Proteomes" id="UP000004597"/>
    </source>
</evidence>
<dbReference type="HOGENOM" id="CLU_3156266_0_0_10"/>